<dbReference type="InterPro" id="IPR012334">
    <property type="entry name" value="Pectin_lyas_fold"/>
</dbReference>
<feature type="domain" description="RING-type" evidence="5">
    <location>
        <begin position="61"/>
        <end position="104"/>
    </location>
</feature>
<name>A0AAW1QBI7_9CHLO</name>
<reference evidence="6 7" key="1">
    <citation type="journal article" date="2024" name="Nat. Commun.">
        <title>Phylogenomics reveals the evolutionary origins of lichenization in chlorophyte algae.</title>
        <authorList>
            <person name="Puginier C."/>
            <person name="Libourel C."/>
            <person name="Otte J."/>
            <person name="Skaloud P."/>
            <person name="Haon M."/>
            <person name="Grisel S."/>
            <person name="Petersen M."/>
            <person name="Berrin J.G."/>
            <person name="Delaux P.M."/>
            <person name="Dal Grande F."/>
            <person name="Keller J."/>
        </authorList>
    </citation>
    <scope>NUCLEOTIDE SEQUENCE [LARGE SCALE GENOMIC DNA]</scope>
    <source>
        <strain evidence="6 7">SAG 245.80</strain>
    </source>
</reference>
<dbReference type="AlphaFoldDB" id="A0AAW1QBI7"/>
<sequence length="996" mass="105330">MRHGPRSACGRVGRYWFQQTGSGRAGHFMCEPACDLKLPGVQPASETEAVADSGEAHDMTCAICLDTIALEELSIIKGCEHAYCSKCILAWAVHKDPPWCPQCKAPFSRLVTYRALDGTLHDFPALESVCLLKRACWFQAHLREAEAVAAAVPTPFLLNAADAAAIAEAATLRDPNDYGRYYEEYDDDEEVEAFYFSAAAGRARITLGNRRFGNNGYIASGRMQARPAQPARPGEGKAAAKGEAWTVAALVTVCTCASNFASAQDGGSLPALQRHFFKADAGSYGQQYPLPRSASEWADILRTTPGITPAPPLALSGIQELGFKHVYGGLLSLQKAKYAPFLALQALGPNEQLAVSSEGPQPPRRKFVRTESASTNTSVATYNSTINGTLDGLHFSLTFRRCVDDPTLSGLKLVAGNYSVRPADDTGAHLALDCGGNARPFTLDLSGSTLVMQDYAYQHMRISNCANLTVAGPTLVHNSLGRLPFTQATVLGMTADTRNWTVQVQPGYAADWLANASGSKYVAFGAGSRLLKANSSALYPSGAPTALPNRTFALGFDYPVEGVALGDQLAVVRQGAAVAHGVVLQNSTSTTISRMAVLTAGGVAFHEQDSCSNNTFLGVAVRPYPGRIAAGSPPALLSSNAQGIHSYGSITGPHVARSVLVSTGDDGIAVGGGFSLVVAVDAGASAMTLAMSATAPLIMPNDFLGMFSGGTWLGAAPVAAVVAVDRPDLPAGQTSRSLPLLDLKPGSAITSYFNVTVVAFPGPWKDSLAFDCLAADLTKVGAGTRVEDTLVANNNGRGVVLRAGNSTLQRNAVWGPKLWGVQVAPDAWHSMESGWPSAALDLSGAPSARPANATGVADVRIEDNRIAGADTFAVLVTDADRVQVSRNQVEALAGCGKGAAVVVESSERSASTSEEEEDLQIEGIDKNYCDEFVCTSSPAVEQNLRALARDLTRLRTWTLSLFAKDVRYQDRFRSFTGKDKYVRLKFVADCIGDPKV</sequence>
<proteinExistence type="predicted"/>
<dbReference type="GO" id="GO:0008270">
    <property type="term" value="F:zinc ion binding"/>
    <property type="evidence" value="ECO:0007669"/>
    <property type="project" value="UniProtKB-KW"/>
</dbReference>
<keyword evidence="1" id="KW-0479">Metal-binding</keyword>
<dbReference type="SUPFAM" id="SSF51126">
    <property type="entry name" value="Pectin lyase-like"/>
    <property type="match status" value="1"/>
</dbReference>
<dbReference type="SMART" id="SM00184">
    <property type="entry name" value="RING"/>
    <property type="match status" value="1"/>
</dbReference>
<evidence type="ECO:0000313" key="6">
    <source>
        <dbReference type="EMBL" id="KAK9819182.1"/>
    </source>
</evidence>
<protein>
    <recommendedName>
        <fullName evidence="5">RING-type domain-containing protein</fullName>
    </recommendedName>
</protein>
<gene>
    <name evidence="6" type="ORF">WJX81_004272</name>
</gene>
<organism evidence="6 7">
    <name type="scientific">Elliptochloris bilobata</name>
    <dbReference type="NCBI Taxonomy" id="381761"/>
    <lineage>
        <taxon>Eukaryota</taxon>
        <taxon>Viridiplantae</taxon>
        <taxon>Chlorophyta</taxon>
        <taxon>core chlorophytes</taxon>
        <taxon>Trebouxiophyceae</taxon>
        <taxon>Trebouxiophyceae incertae sedis</taxon>
        <taxon>Elliptochloris clade</taxon>
        <taxon>Elliptochloris</taxon>
    </lineage>
</organism>
<evidence type="ECO:0000256" key="4">
    <source>
        <dbReference type="PROSITE-ProRule" id="PRU00175"/>
    </source>
</evidence>
<accession>A0AAW1QBI7</accession>
<dbReference type="InterPro" id="IPR006626">
    <property type="entry name" value="PbH1"/>
</dbReference>
<comment type="caution">
    <text evidence="6">The sequence shown here is derived from an EMBL/GenBank/DDBJ whole genome shotgun (WGS) entry which is preliminary data.</text>
</comment>
<dbReference type="Gene3D" id="2.160.20.10">
    <property type="entry name" value="Single-stranded right-handed beta-helix, Pectin lyase-like"/>
    <property type="match status" value="1"/>
</dbReference>
<dbReference type="InterPro" id="IPR017907">
    <property type="entry name" value="Znf_RING_CS"/>
</dbReference>
<dbReference type="SUPFAM" id="SSF57850">
    <property type="entry name" value="RING/U-box"/>
    <property type="match status" value="1"/>
</dbReference>
<dbReference type="InterPro" id="IPR013083">
    <property type="entry name" value="Znf_RING/FYVE/PHD"/>
</dbReference>
<dbReference type="InterPro" id="IPR058746">
    <property type="entry name" value="Znf_RING-type_Topors"/>
</dbReference>
<evidence type="ECO:0000259" key="5">
    <source>
        <dbReference type="PROSITE" id="PS50089"/>
    </source>
</evidence>
<dbReference type="SMART" id="SM00710">
    <property type="entry name" value="PbH1"/>
    <property type="match status" value="4"/>
</dbReference>
<dbReference type="PROSITE" id="PS50089">
    <property type="entry name" value="ZF_RING_2"/>
    <property type="match status" value="1"/>
</dbReference>
<keyword evidence="3" id="KW-0862">Zinc</keyword>
<dbReference type="PANTHER" id="PTHR47361">
    <property type="entry name" value="RING/U-BOX SUPERFAMILY PROTEIN"/>
    <property type="match status" value="1"/>
</dbReference>
<dbReference type="EMBL" id="JALJOU010000126">
    <property type="protein sequence ID" value="KAK9819182.1"/>
    <property type="molecule type" value="Genomic_DNA"/>
</dbReference>
<evidence type="ECO:0000256" key="3">
    <source>
        <dbReference type="ARBA" id="ARBA00022833"/>
    </source>
</evidence>
<dbReference type="InterPro" id="IPR011050">
    <property type="entry name" value="Pectin_lyase_fold/virulence"/>
</dbReference>
<dbReference type="CDD" id="cd16574">
    <property type="entry name" value="RING-HC_Topors"/>
    <property type="match status" value="1"/>
</dbReference>
<keyword evidence="2 4" id="KW-0863">Zinc-finger</keyword>
<evidence type="ECO:0000256" key="2">
    <source>
        <dbReference type="ARBA" id="ARBA00022771"/>
    </source>
</evidence>
<dbReference type="Gene3D" id="3.30.40.10">
    <property type="entry name" value="Zinc/RING finger domain, C3HC4 (zinc finger)"/>
    <property type="match status" value="1"/>
</dbReference>
<feature type="non-terminal residue" evidence="6">
    <location>
        <position position="996"/>
    </location>
</feature>
<dbReference type="Pfam" id="PF13639">
    <property type="entry name" value="zf-RING_2"/>
    <property type="match status" value="1"/>
</dbReference>
<evidence type="ECO:0000313" key="7">
    <source>
        <dbReference type="Proteomes" id="UP001445335"/>
    </source>
</evidence>
<dbReference type="InterPro" id="IPR001841">
    <property type="entry name" value="Znf_RING"/>
</dbReference>
<dbReference type="Proteomes" id="UP001445335">
    <property type="component" value="Unassembled WGS sequence"/>
</dbReference>
<dbReference type="PANTHER" id="PTHR47361:SF4">
    <property type="entry name" value="RING_U-BOX SUPERFAMILY PROTEIN"/>
    <property type="match status" value="1"/>
</dbReference>
<evidence type="ECO:0000256" key="1">
    <source>
        <dbReference type="ARBA" id="ARBA00022723"/>
    </source>
</evidence>
<keyword evidence="7" id="KW-1185">Reference proteome</keyword>
<dbReference type="PROSITE" id="PS00518">
    <property type="entry name" value="ZF_RING_1"/>
    <property type="match status" value="1"/>
</dbReference>